<reference evidence="1 2" key="1">
    <citation type="submission" date="2015-09" db="EMBL/GenBank/DDBJ databases">
        <authorList>
            <consortium name="Pathogen Informatics"/>
        </authorList>
    </citation>
    <scope>NUCLEOTIDE SEQUENCE [LARGE SCALE GENOMIC DNA]</scope>
    <source>
        <strain evidence="1 2">2789STDY5834948</strain>
    </source>
</reference>
<proteinExistence type="predicted"/>
<dbReference type="Gene3D" id="3.40.190.10">
    <property type="entry name" value="Periplasmic binding protein-like II"/>
    <property type="match status" value="2"/>
</dbReference>
<evidence type="ECO:0000313" key="1">
    <source>
        <dbReference type="EMBL" id="CUQ31711.1"/>
    </source>
</evidence>
<gene>
    <name evidence="1" type="ORF">ERS852560_02157</name>
</gene>
<evidence type="ECO:0008006" key="3">
    <source>
        <dbReference type="Google" id="ProtNLM"/>
    </source>
</evidence>
<protein>
    <recommendedName>
        <fullName evidence="3">ABC transporter substrate-binding protein</fullName>
    </recommendedName>
</protein>
<dbReference type="EMBL" id="CZBM01000008">
    <property type="protein sequence ID" value="CUQ31711.1"/>
    <property type="molecule type" value="Genomic_DNA"/>
</dbReference>
<dbReference type="AlphaFoldDB" id="A0A174VEY9"/>
<evidence type="ECO:0000313" key="2">
    <source>
        <dbReference type="Proteomes" id="UP000095332"/>
    </source>
</evidence>
<sequence length="245" mass="27212">MVDSPDLAQALLIKQETDIAVLPMINAANLYNKGIKIKLAGCPIWGTLYLVEKTPLKEPALYVFGNGTTPDILTRYYLRHQRLDYPLNYAFNTAGEITQGILAGKVNRAVLGEPFLSIALRKDSSLRITADLNHLTDSDTLGFAQTAVVYTPTMEKYRIAFEDALRASCQKAVRYPKETIHSLEEHGIFAQGALTPKSIERCKIHYLSAIEAKDAVMGFLRLIEQYEPKAVGGRLPDAGFIPEKQ</sequence>
<dbReference type="Proteomes" id="UP000095332">
    <property type="component" value="Unassembled WGS sequence"/>
</dbReference>
<accession>A0A174VEY9</accession>
<name>A0A174VEY9_PARDI</name>
<dbReference type="SUPFAM" id="SSF53850">
    <property type="entry name" value="Periplasmic binding protein-like II"/>
    <property type="match status" value="1"/>
</dbReference>
<organism evidence="1 2">
    <name type="scientific">Parabacteroides distasonis</name>
    <dbReference type="NCBI Taxonomy" id="823"/>
    <lineage>
        <taxon>Bacteria</taxon>
        <taxon>Pseudomonadati</taxon>
        <taxon>Bacteroidota</taxon>
        <taxon>Bacteroidia</taxon>
        <taxon>Bacteroidales</taxon>
        <taxon>Tannerellaceae</taxon>
        <taxon>Parabacteroides</taxon>
    </lineage>
</organism>